<feature type="transmembrane region" description="Helical" evidence="9">
    <location>
        <begin position="174"/>
        <end position="192"/>
    </location>
</feature>
<evidence type="ECO:0000256" key="4">
    <source>
        <dbReference type="ARBA" id="ARBA00022692"/>
    </source>
</evidence>
<dbReference type="SUPFAM" id="SSF103501">
    <property type="entry name" value="Respiratory nitrate reductase 1 gamma chain"/>
    <property type="match status" value="1"/>
</dbReference>
<evidence type="ECO:0000256" key="9">
    <source>
        <dbReference type="SAM" id="Phobius"/>
    </source>
</evidence>
<protein>
    <submittedName>
        <fullName evidence="11">Respiratory nitrate reductase subunit gamma</fullName>
        <ecNumber evidence="11">1.7.99.4</ecNumber>
    </submittedName>
</protein>
<keyword evidence="4 9" id="KW-0812">Transmembrane</keyword>
<dbReference type="InterPro" id="IPR023234">
    <property type="entry name" value="NarG-like_domain"/>
</dbReference>
<name>A0ABX8CG36_9NOCA</name>
<keyword evidence="7 11" id="KW-0560">Oxidoreductase</keyword>
<keyword evidence="2" id="KW-0813">Transport</keyword>
<keyword evidence="8 9" id="KW-0472">Membrane</keyword>
<reference evidence="11 12" key="1">
    <citation type="submission" date="2021-04" db="EMBL/GenBank/DDBJ databases">
        <title>Nocardia tengchongensis.</title>
        <authorList>
            <person name="Zhuang k."/>
            <person name="Ran Y."/>
            <person name="Li W."/>
        </authorList>
    </citation>
    <scope>NUCLEOTIDE SEQUENCE [LARGE SCALE GENOMIC DNA]</scope>
    <source>
        <strain evidence="11 12">CFH S0057</strain>
    </source>
</reference>
<evidence type="ECO:0000313" key="11">
    <source>
        <dbReference type="EMBL" id="QVI18928.1"/>
    </source>
</evidence>
<feature type="transmembrane region" description="Helical" evidence="9">
    <location>
        <begin position="80"/>
        <end position="108"/>
    </location>
</feature>
<accession>A0ABX8CG36</accession>
<dbReference type="EC" id="1.7.99.4" evidence="11"/>
<keyword evidence="12" id="KW-1185">Reference proteome</keyword>
<evidence type="ECO:0000256" key="2">
    <source>
        <dbReference type="ARBA" id="ARBA00022448"/>
    </source>
</evidence>
<evidence type="ECO:0000256" key="3">
    <source>
        <dbReference type="ARBA" id="ARBA00022475"/>
    </source>
</evidence>
<evidence type="ECO:0000256" key="8">
    <source>
        <dbReference type="ARBA" id="ARBA00023136"/>
    </source>
</evidence>
<evidence type="ECO:0000256" key="1">
    <source>
        <dbReference type="ARBA" id="ARBA00004651"/>
    </source>
</evidence>
<dbReference type="PANTHER" id="PTHR30598:SF3">
    <property type="entry name" value="RESPIRATORY NITRATE REDUCTASE 1 GAMMA CHAIN"/>
    <property type="match status" value="1"/>
</dbReference>
<evidence type="ECO:0000259" key="10">
    <source>
        <dbReference type="Pfam" id="PF02665"/>
    </source>
</evidence>
<organism evidence="11 12">
    <name type="scientific">Nocardia tengchongensis</name>
    <dbReference type="NCBI Taxonomy" id="2055889"/>
    <lineage>
        <taxon>Bacteria</taxon>
        <taxon>Bacillati</taxon>
        <taxon>Actinomycetota</taxon>
        <taxon>Actinomycetes</taxon>
        <taxon>Mycobacteriales</taxon>
        <taxon>Nocardiaceae</taxon>
        <taxon>Nocardia</taxon>
    </lineage>
</organism>
<evidence type="ECO:0000313" key="12">
    <source>
        <dbReference type="Proteomes" id="UP000683310"/>
    </source>
</evidence>
<keyword evidence="6 9" id="KW-1133">Transmembrane helix</keyword>
<feature type="domain" description="NarG-like" evidence="10">
    <location>
        <begin position="5"/>
        <end position="209"/>
    </location>
</feature>
<dbReference type="EMBL" id="CP074371">
    <property type="protein sequence ID" value="QVI18928.1"/>
    <property type="molecule type" value="Genomic_DNA"/>
</dbReference>
<dbReference type="InterPro" id="IPR051936">
    <property type="entry name" value="Heme-iron_electron_transfer"/>
</dbReference>
<dbReference type="Gene3D" id="1.20.950.20">
    <property type="entry name" value="Transmembrane di-heme cytochromes, Chain C"/>
    <property type="match status" value="1"/>
</dbReference>
<dbReference type="PANTHER" id="PTHR30598">
    <property type="entry name" value="NITRATE REDUCTASE PRIVATE CHAPERONE, REDOX ENZYME MATURATION PROTEIN REMP FAMILY"/>
    <property type="match status" value="1"/>
</dbReference>
<evidence type="ECO:0000256" key="6">
    <source>
        <dbReference type="ARBA" id="ARBA00022989"/>
    </source>
</evidence>
<proteinExistence type="predicted"/>
<keyword evidence="3" id="KW-1003">Cell membrane</keyword>
<evidence type="ECO:0000256" key="7">
    <source>
        <dbReference type="ARBA" id="ARBA00023002"/>
    </source>
</evidence>
<keyword evidence="5" id="KW-0249">Electron transport</keyword>
<comment type="subcellular location">
    <subcellularLocation>
        <location evidence="1">Cell membrane</location>
        <topology evidence="1">Multi-pass membrane protein</topology>
    </subcellularLocation>
</comment>
<feature type="transmembrane region" description="Helical" evidence="9">
    <location>
        <begin position="120"/>
        <end position="137"/>
    </location>
</feature>
<dbReference type="Pfam" id="PF02665">
    <property type="entry name" value="Nitrate_red_gam"/>
    <property type="match status" value="1"/>
</dbReference>
<sequence length="221" mass="23869">MMFAVWVALPYAAVLSCAIGHVWRYRRDGFRGYLYGPHIDRAQRIGIGAVRAGFPVVFAVRVAEMLASGPHTRPEHDIQVLLSATLIVAAPVTVAGVALILIPPLIAADSRHRVTPIDRLTLPLLSAALLSAVLVTFDGSATDGRYRAAETLFPWVRSLLALHPDPTGMDHAPLLYQARGLIVVVLIGVWPYTRLAGILAAPALRVLRQAVPPPYRSAPTV</sequence>
<dbReference type="Proteomes" id="UP000683310">
    <property type="component" value="Chromosome"/>
</dbReference>
<gene>
    <name evidence="11" type="ORF">KHQ06_20770</name>
</gene>
<evidence type="ECO:0000256" key="5">
    <source>
        <dbReference type="ARBA" id="ARBA00022982"/>
    </source>
</evidence>
<dbReference type="InterPro" id="IPR036197">
    <property type="entry name" value="NarG-like_sf"/>
</dbReference>
<dbReference type="GO" id="GO:0016491">
    <property type="term" value="F:oxidoreductase activity"/>
    <property type="evidence" value="ECO:0007669"/>
    <property type="project" value="UniProtKB-KW"/>
</dbReference>